<keyword evidence="1" id="KW-0732">Signal</keyword>
<gene>
    <name evidence="2" type="ORF">JQ619_05605</name>
</gene>
<protein>
    <submittedName>
        <fullName evidence="2">Uncharacterized protein</fullName>
    </submittedName>
</protein>
<accession>A0ABS5G1R8</accession>
<evidence type="ECO:0000313" key="3">
    <source>
        <dbReference type="Proteomes" id="UP001314635"/>
    </source>
</evidence>
<feature type="chain" id="PRO_5046667140" evidence="1">
    <location>
        <begin position="23"/>
        <end position="78"/>
    </location>
</feature>
<dbReference type="Proteomes" id="UP001314635">
    <property type="component" value="Unassembled WGS sequence"/>
</dbReference>
<name>A0ABS5G1R8_9BRAD</name>
<comment type="caution">
    <text evidence="2">The sequence shown here is derived from an EMBL/GenBank/DDBJ whole genome shotgun (WGS) entry which is preliminary data.</text>
</comment>
<keyword evidence="3" id="KW-1185">Reference proteome</keyword>
<reference evidence="3" key="1">
    <citation type="journal article" date="2021" name="ISME J.">
        <title>Evolutionary origin and ecological implication of a unique nif island in free-living Bradyrhizobium lineages.</title>
        <authorList>
            <person name="Tao J."/>
        </authorList>
    </citation>
    <scope>NUCLEOTIDE SEQUENCE [LARGE SCALE GENOMIC DNA]</scope>
    <source>
        <strain evidence="3">SZCCT0094</strain>
    </source>
</reference>
<dbReference type="EMBL" id="JAFCLK010000004">
    <property type="protein sequence ID" value="MBR1135231.1"/>
    <property type="molecule type" value="Genomic_DNA"/>
</dbReference>
<evidence type="ECO:0000313" key="2">
    <source>
        <dbReference type="EMBL" id="MBR1135231.1"/>
    </source>
</evidence>
<sequence length="78" mass="8447">MTVRYIIAVALITPFLTMSSMAQQYVGGPKSGIAPTTRQISSGGDIYAQGVDVYAPRVKANKSHAYRGDTKTVVPRTW</sequence>
<proteinExistence type="predicted"/>
<evidence type="ECO:0000256" key="1">
    <source>
        <dbReference type="SAM" id="SignalP"/>
    </source>
</evidence>
<feature type="signal peptide" evidence="1">
    <location>
        <begin position="1"/>
        <end position="22"/>
    </location>
</feature>
<dbReference type="RefSeq" id="WP_172238710.1">
    <property type="nucleotide sequence ID" value="NZ_JABFDP010000020.1"/>
</dbReference>
<organism evidence="2 3">
    <name type="scientific">Bradyrhizobium denitrificans</name>
    <dbReference type="NCBI Taxonomy" id="2734912"/>
    <lineage>
        <taxon>Bacteria</taxon>
        <taxon>Pseudomonadati</taxon>
        <taxon>Pseudomonadota</taxon>
        <taxon>Alphaproteobacteria</taxon>
        <taxon>Hyphomicrobiales</taxon>
        <taxon>Nitrobacteraceae</taxon>
        <taxon>Bradyrhizobium</taxon>
    </lineage>
</organism>